<dbReference type="Proteomes" id="UP000738349">
    <property type="component" value="Unassembled WGS sequence"/>
</dbReference>
<organism evidence="2 3">
    <name type="scientific">Dactylonectria macrodidyma</name>
    <dbReference type="NCBI Taxonomy" id="307937"/>
    <lineage>
        <taxon>Eukaryota</taxon>
        <taxon>Fungi</taxon>
        <taxon>Dikarya</taxon>
        <taxon>Ascomycota</taxon>
        <taxon>Pezizomycotina</taxon>
        <taxon>Sordariomycetes</taxon>
        <taxon>Hypocreomycetidae</taxon>
        <taxon>Hypocreales</taxon>
        <taxon>Nectriaceae</taxon>
        <taxon>Dactylonectria</taxon>
    </lineage>
</organism>
<sequence>MVEEYNYGLYSMYPPVDPTLSMSNFKKHMQKHSELTCGKWRELNGLVIAHEREIQDAVLKLSEEKDSHHIEALLKKAWRTTRDDYNKHQATEPQGILPGFRLDPNGEISNSHASDLDNFNLDFLNIVEGGECITYYPFYRNGANYLDDPYMLHTDHPWPDVPEPPRQVGTKVAYNIDVRKHAERVRASYLVPHINLADLTNPLNLVTFIHHRARLTPHKFARLDSDLMHVGKMSHILAGAYTPFTMISSSDDHLFDSRPHLGITTWTGSRDRHFDAKTKDEINHFRDMYDAGHVTGTIDAWLVMQSQAIAYSFLSNLCKDLIPLARAQIPSEALPKLTETQALQRIKVLKPYAGPEQWQDLPSLRQYEPLPDRLDIDRFLPTLESKMEEAETHLSRIFDEPDYFLEAVMDQKRHHPSNLNVDYGDTPGKHMAAYDRKHMRQELYYDLVRSVLRRAVFGAFIWSLVKDNLLLFEATSQWGPDDLVSAYLDQIAEETEKTTEEEEQASKPKENELRDIFISNVQRLSYVIRYCALLFLKEFSSKLMHASYEPMQQLYSRISRPTDLDLSEPKPVDPDKPHVKDIKRTTLPRGLYTAGDSCAQPTRTTLHVEHDDLQLIVGELINNFIANYKVSLFVGVRKATARLQRYLDDCDDDETSRIFTPLVADTIDSLDVLAEIAQYVSDFCGLSAQIESHFEEMVSAGCHNFSIDLLAFDEFPYEGAGRIPGKRLERIVKFLEEAQGFDTKVTITIGQARGDLKRIGASLLCRMIVPMNKETYNRATDDRLRRLEEIMGVRRDQYPFDPKEKPIDLDIEDKIARRVPLTTWRGVNKALKKETLRRRKERKERNQQTDKTFNQPVLDEIRRRKLLKDRQDKENDRRRRLQLRRKGRWNRRQAEAAQAGNTEDDDAMDNEAEEDLVEAVHQFDIQAQASMPQTPPQQHVLPPPRASNLAPDDMPKAPLNKRIWKTLGAVFGIDDDRVSWEALVRAMNTLGYREQGRGGSHGVFLRTSACRWPEGVLAKGRNIQLARNHEGGHSGAARGKTKDWGMRLGQRGLTWDFICEWCQLK</sequence>
<keyword evidence="3" id="KW-1185">Reference proteome</keyword>
<proteinExistence type="predicted"/>
<reference evidence="2" key="1">
    <citation type="journal article" date="2021" name="Nat. Commun.">
        <title>Genetic determinants of endophytism in the Arabidopsis root mycobiome.</title>
        <authorList>
            <person name="Mesny F."/>
            <person name="Miyauchi S."/>
            <person name="Thiergart T."/>
            <person name="Pickel B."/>
            <person name="Atanasova L."/>
            <person name="Karlsson M."/>
            <person name="Huettel B."/>
            <person name="Barry K.W."/>
            <person name="Haridas S."/>
            <person name="Chen C."/>
            <person name="Bauer D."/>
            <person name="Andreopoulos W."/>
            <person name="Pangilinan J."/>
            <person name="LaButti K."/>
            <person name="Riley R."/>
            <person name="Lipzen A."/>
            <person name="Clum A."/>
            <person name="Drula E."/>
            <person name="Henrissat B."/>
            <person name="Kohler A."/>
            <person name="Grigoriev I.V."/>
            <person name="Martin F.M."/>
            <person name="Hacquard S."/>
        </authorList>
    </citation>
    <scope>NUCLEOTIDE SEQUENCE</scope>
    <source>
        <strain evidence="2">MPI-CAGE-AT-0147</strain>
    </source>
</reference>
<evidence type="ECO:0000313" key="2">
    <source>
        <dbReference type="EMBL" id="KAH7171351.1"/>
    </source>
</evidence>
<dbReference type="AlphaFoldDB" id="A0A9P9JMB1"/>
<protein>
    <submittedName>
        <fullName evidence="2">Uncharacterized protein</fullName>
    </submittedName>
</protein>
<name>A0A9P9JMB1_9HYPO</name>
<accession>A0A9P9JMB1</accession>
<feature type="region of interest" description="Disordered" evidence="1">
    <location>
        <begin position="835"/>
        <end position="909"/>
    </location>
</feature>
<evidence type="ECO:0000313" key="3">
    <source>
        <dbReference type="Proteomes" id="UP000738349"/>
    </source>
</evidence>
<dbReference type="EMBL" id="JAGMUV010000002">
    <property type="protein sequence ID" value="KAH7171351.1"/>
    <property type="molecule type" value="Genomic_DNA"/>
</dbReference>
<feature type="compositionally biased region" description="Basic residues" evidence="1">
    <location>
        <begin position="878"/>
        <end position="891"/>
    </location>
</feature>
<comment type="caution">
    <text evidence="2">The sequence shown here is derived from an EMBL/GenBank/DDBJ whole genome shotgun (WGS) entry which is preliminary data.</text>
</comment>
<evidence type="ECO:0000256" key="1">
    <source>
        <dbReference type="SAM" id="MobiDB-lite"/>
    </source>
</evidence>
<gene>
    <name evidence="2" type="ORF">EDB81DRAFT_635723</name>
</gene>
<feature type="compositionally biased region" description="Basic and acidic residues" evidence="1">
    <location>
        <begin position="868"/>
        <end position="877"/>
    </location>
</feature>
<dbReference type="OrthoDB" id="2922289at2759"/>